<evidence type="ECO:0000313" key="2">
    <source>
        <dbReference type="EMBL" id="OPF77867.1"/>
    </source>
</evidence>
<dbReference type="Pfam" id="PF13349">
    <property type="entry name" value="DUF4097"/>
    <property type="match status" value="1"/>
</dbReference>
<evidence type="ECO:0000259" key="1">
    <source>
        <dbReference type="Pfam" id="PF13349"/>
    </source>
</evidence>
<dbReference type="Proteomes" id="UP000033615">
    <property type="component" value="Unassembled WGS sequence"/>
</dbReference>
<reference evidence="2" key="1">
    <citation type="submission" date="2016-12" db="EMBL/GenBank/DDBJ databases">
        <title>Genome sequence of Streptomyces antioxidans MUSC 164.</title>
        <authorList>
            <person name="Lee L.-H."/>
            <person name="Ser H.-L."/>
        </authorList>
    </citation>
    <scope>NUCLEOTIDE SEQUENCE [LARGE SCALE GENOMIC DNA]</scope>
    <source>
        <strain evidence="2">MUSC 164</strain>
    </source>
</reference>
<name>A0A1V4D2P7_9ACTN</name>
<accession>A0A1V4D2P7</accession>
<dbReference type="OrthoDB" id="4080698at2"/>
<keyword evidence="3" id="KW-1185">Reference proteome</keyword>
<feature type="domain" description="DUF4097" evidence="1">
    <location>
        <begin position="75"/>
        <end position="239"/>
    </location>
</feature>
<gene>
    <name evidence="2" type="ORF">VT50_0220835</name>
</gene>
<sequence>MTERTFQMALPGPVVLGLHLPMGSVDAQVIDSLTAASVILSTQDSTGPAADAIHRAHARQDGQTMAVEVPEIPGNVMTQTIRGNRTVQHMSVVSGSMTGVTIVNGRVFHGGGIQGPVVSEIRARVLLPSHSSLAVVSQSADAVVNGYLDRMEFRSVSGDLRLNGACELRAQTTSGDLDIVRVTDRLSARTVSGDISVDLYSGDDADLNTTSGDVVARVADSASGFLRAETVSGDIRVGGSRNLRVSAHSVSGDVYTR</sequence>
<organism evidence="2 3">
    <name type="scientific">Streptomyces antioxidans</name>
    <dbReference type="NCBI Taxonomy" id="1507734"/>
    <lineage>
        <taxon>Bacteria</taxon>
        <taxon>Bacillati</taxon>
        <taxon>Actinomycetota</taxon>
        <taxon>Actinomycetes</taxon>
        <taxon>Kitasatosporales</taxon>
        <taxon>Streptomycetaceae</taxon>
        <taxon>Streptomyces</taxon>
    </lineage>
</organism>
<proteinExistence type="predicted"/>
<dbReference type="EMBL" id="LAKD02000050">
    <property type="protein sequence ID" value="OPF77867.1"/>
    <property type="molecule type" value="Genomic_DNA"/>
</dbReference>
<dbReference type="InterPro" id="IPR025164">
    <property type="entry name" value="Toastrack_DUF4097"/>
</dbReference>
<protein>
    <recommendedName>
        <fullName evidence="1">DUF4097 domain-containing protein</fullName>
    </recommendedName>
</protein>
<comment type="caution">
    <text evidence="2">The sequence shown here is derived from an EMBL/GenBank/DDBJ whole genome shotgun (WGS) entry which is preliminary data.</text>
</comment>
<dbReference type="RefSeq" id="WP_046090692.1">
    <property type="nucleotide sequence ID" value="NZ_LAKD02000050.1"/>
</dbReference>
<evidence type="ECO:0000313" key="3">
    <source>
        <dbReference type="Proteomes" id="UP000033615"/>
    </source>
</evidence>
<dbReference type="AlphaFoldDB" id="A0A1V4D2P7"/>